<dbReference type="PROSITE" id="PS51257">
    <property type="entry name" value="PROKAR_LIPOPROTEIN"/>
    <property type="match status" value="1"/>
</dbReference>
<proteinExistence type="predicted"/>
<dbReference type="EMBL" id="JOPB01000007">
    <property type="protein sequence ID" value="OUI78161.1"/>
    <property type="molecule type" value="Genomic_DNA"/>
</dbReference>
<protein>
    <recommendedName>
        <fullName evidence="3">Lipoprotein</fullName>
    </recommendedName>
</protein>
<organism evidence="1 2">
    <name type="scientific">Commensalibacter intestini</name>
    <dbReference type="NCBI Taxonomy" id="479936"/>
    <lineage>
        <taxon>Bacteria</taxon>
        <taxon>Pseudomonadati</taxon>
        <taxon>Pseudomonadota</taxon>
        <taxon>Alphaproteobacteria</taxon>
        <taxon>Acetobacterales</taxon>
        <taxon>Acetobacteraceae</taxon>
    </lineage>
</organism>
<gene>
    <name evidence="1" type="ORF">HK18_08900</name>
</gene>
<reference evidence="2" key="1">
    <citation type="submission" date="2014-06" db="EMBL/GenBank/DDBJ databases">
        <authorList>
            <person name="Winans N.J."/>
            <person name="Newell P.D."/>
            <person name="Douglas A.E."/>
        </authorList>
    </citation>
    <scope>NUCLEOTIDE SEQUENCE [LARGE SCALE GENOMIC DNA]</scope>
    <source>
        <strain evidence="2">DmL_052</strain>
    </source>
</reference>
<accession>A0A251ZU31</accession>
<evidence type="ECO:0008006" key="3">
    <source>
        <dbReference type="Google" id="ProtNLM"/>
    </source>
</evidence>
<keyword evidence="2" id="KW-1185">Reference proteome</keyword>
<evidence type="ECO:0000313" key="1">
    <source>
        <dbReference type="EMBL" id="OUI78161.1"/>
    </source>
</evidence>
<name>A0A251ZU31_9PROT</name>
<dbReference type="Proteomes" id="UP000194946">
    <property type="component" value="Unassembled WGS sequence"/>
</dbReference>
<evidence type="ECO:0000313" key="2">
    <source>
        <dbReference type="Proteomes" id="UP000194946"/>
    </source>
</evidence>
<comment type="caution">
    <text evidence="1">The sequence shown here is derived from an EMBL/GenBank/DDBJ whole genome shotgun (WGS) entry which is preliminary data.</text>
</comment>
<dbReference type="RefSeq" id="WP_086632297.1">
    <property type="nucleotide sequence ID" value="NZ_JOPB01000007.1"/>
</dbReference>
<dbReference type="AlphaFoldDB" id="A0A251ZU31"/>
<sequence length="72" mass="8468">MWKFISIGCLILLCSCTKTNFISLCPEPVKYSQESQQKLQQELMNIPEDSHIVQYLIDYKKQRDMLSACHQE</sequence>